<keyword evidence="2" id="KW-1185">Reference proteome</keyword>
<reference evidence="1 2" key="1">
    <citation type="submission" date="2021-06" db="EMBL/GenBank/DDBJ databases">
        <authorList>
            <person name="Kallberg Y."/>
            <person name="Tangrot J."/>
            <person name="Rosling A."/>
        </authorList>
    </citation>
    <scope>NUCLEOTIDE SEQUENCE [LARGE SCALE GENOMIC DNA]</scope>
    <source>
        <strain evidence="1 2">120-4 pot B 10/14</strain>
    </source>
</reference>
<evidence type="ECO:0000313" key="1">
    <source>
        <dbReference type="EMBL" id="CAG8774725.1"/>
    </source>
</evidence>
<organism evidence="1 2">
    <name type="scientific">Gigaspora margarita</name>
    <dbReference type="NCBI Taxonomy" id="4874"/>
    <lineage>
        <taxon>Eukaryota</taxon>
        <taxon>Fungi</taxon>
        <taxon>Fungi incertae sedis</taxon>
        <taxon>Mucoromycota</taxon>
        <taxon>Glomeromycotina</taxon>
        <taxon>Glomeromycetes</taxon>
        <taxon>Diversisporales</taxon>
        <taxon>Gigasporaceae</taxon>
        <taxon>Gigaspora</taxon>
    </lineage>
</organism>
<dbReference type="InterPro" id="IPR043504">
    <property type="entry name" value="Peptidase_S1_PA_chymotrypsin"/>
</dbReference>
<dbReference type="EMBL" id="CAJVQB010015463">
    <property type="protein sequence ID" value="CAG8774725.1"/>
    <property type="molecule type" value="Genomic_DNA"/>
</dbReference>
<gene>
    <name evidence="1" type="ORF">GMARGA_LOCUS18937</name>
</gene>
<accession>A0ABN7VHU2</accession>
<name>A0ABN7VHU2_GIGMA</name>
<comment type="caution">
    <text evidence="1">The sequence shown here is derived from an EMBL/GenBank/DDBJ whole genome shotgun (WGS) entry which is preliminary data.</text>
</comment>
<feature type="non-terminal residue" evidence="1">
    <location>
        <position position="1"/>
    </location>
</feature>
<sequence length="334" mass="37625">SSFNNLSELIDRTNPGEIIMGISSFYNRIVIDLNHSDDKENEAFLNATLPFEQFIFINYLFDNNSLPLRSTSDSPSSRPHNKRILERFFVAGEGLATSYDGQLTLSCSAGFSAIDNATNQLYLITSARCFPYGSNVPIFHAPWEQLYPLNELDYFGNVTLLQQTNVDFAFILKVNPNFKITPMMRTSVDAIKQLSIDVFNTGEFPIPEEHLICVSGFFSHVKCGLISTINTRVAIESVRQAVVKDNYYGMLKANIRHVGNAELGATVFSIEFPEDGPYQGMVILVIHGIVTRVRGQTVVIQPLSGMINFALTRSFFSRLRFIDMETFRELDPQQ</sequence>
<dbReference type="Proteomes" id="UP000789901">
    <property type="component" value="Unassembled WGS sequence"/>
</dbReference>
<dbReference type="Gene3D" id="2.40.10.10">
    <property type="entry name" value="Trypsin-like serine proteases"/>
    <property type="match status" value="2"/>
</dbReference>
<evidence type="ECO:0000313" key="2">
    <source>
        <dbReference type="Proteomes" id="UP000789901"/>
    </source>
</evidence>
<protein>
    <submittedName>
        <fullName evidence="1">43155_t:CDS:1</fullName>
    </submittedName>
</protein>
<proteinExistence type="predicted"/>